<name>A0A8H2WG55_9AGAM</name>
<dbReference type="EMBL" id="CAJMWQ010000783">
    <property type="protein sequence ID" value="CAE6380647.1"/>
    <property type="molecule type" value="Genomic_DNA"/>
</dbReference>
<dbReference type="InterPro" id="IPR015966">
    <property type="entry name" value="tRNA_lig_kin_fungi"/>
</dbReference>
<evidence type="ECO:0000313" key="6">
    <source>
        <dbReference type="EMBL" id="CAE6380647.1"/>
    </source>
</evidence>
<dbReference type="AlphaFoldDB" id="A0A8H2WG55"/>
<dbReference type="GO" id="GO:0003972">
    <property type="term" value="F:RNA ligase (ATP) activity"/>
    <property type="evidence" value="ECO:0007669"/>
    <property type="project" value="UniProtKB-UniRule"/>
</dbReference>
<evidence type="ECO:0000256" key="2">
    <source>
        <dbReference type="PIRSR" id="PIRSR019634-50"/>
    </source>
</evidence>
<feature type="domain" description="T4 RNA ligase 1-like N-terminal" evidence="5">
    <location>
        <begin position="97"/>
        <end position="368"/>
    </location>
</feature>
<dbReference type="Pfam" id="PF09511">
    <property type="entry name" value="RNA_lig_T4_1"/>
    <property type="match status" value="1"/>
</dbReference>
<comment type="catalytic activity">
    <reaction evidence="1">
        <text>ATP + (ribonucleotide)n-3'-hydroxyl + 5'-phospho-(ribonucleotide)m = (ribonucleotide)n+m + AMP + diphosphate.</text>
        <dbReference type="EC" id="6.5.1.3"/>
    </reaction>
</comment>
<dbReference type="Pfam" id="PF08302">
    <property type="entry name" value="tRNA_lig_CPD"/>
    <property type="match status" value="1"/>
</dbReference>
<dbReference type="PANTHER" id="PTHR32004:SF1">
    <property type="entry name" value="TRNA LIGASE"/>
    <property type="match status" value="1"/>
</dbReference>
<comment type="similarity">
    <text evidence="1">Belongs to the TRL1 family.</text>
</comment>
<dbReference type="InterPro" id="IPR012387">
    <property type="entry name" value="Trl1_fun"/>
</dbReference>
<dbReference type="InterPro" id="IPR027417">
    <property type="entry name" value="P-loop_NTPase"/>
</dbReference>
<evidence type="ECO:0000259" key="4">
    <source>
        <dbReference type="Pfam" id="PF08303"/>
    </source>
</evidence>
<dbReference type="InterPro" id="IPR019039">
    <property type="entry name" value="T4-Rnl1-like_N"/>
</dbReference>
<dbReference type="GO" id="GO:0005634">
    <property type="term" value="C:nucleus"/>
    <property type="evidence" value="ECO:0007669"/>
    <property type="project" value="TreeGrafter"/>
</dbReference>
<dbReference type="GO" id="GO:0051730">
    <property type="term" value="F:GTP-dependent polyribonucleotide 5'-hydroxyl-kinase activity"/>
    <property type="evidence" value="ECO:0007669"/>
    <property type="project" value="InterPro"/>
</dbReference>
<dbReference type="GO" id="GO:0006388">
    <property type="term" value="P:tRNA splicing, via endonucleolytic cleavage and ligation"/>
    <property type="evidence" value="ECO:0007669"/>
    <property type="project" value="UniProtKB-UniRule"/>
</dbReference>
<reference evidence="6" key="1">
    <citation type="submission" date="2021-01" db="EMBL/GenBank/DDBJ databases">
        <authorList>
            <person name="Kaushik A."/>
        </authorList>
    </citation>
    <scope>NUCLEOTIDE SEQUENCE</scope>
    <source>
        <strain evidence="6">AG1-1B</strain>
    </source>
</reference>
<dbReference type="PIRSF" id="PIRSF019634">
    <property type="entry name" value="tRNA_lig_yeast"/>
    <property type="match status" value="1"/>
</dbReference>
<feature type="active site" description="N6-AMP-lysine intermediate" evidence="2">
    <location>
        <position position="160"/>
    </location>
</feature>
<organism evidence="6 7">
    <name type="scientific">Rhizoctonia solani</name>
    <dbReference type="NCBI Taxonomy" id="456999"/>
    <lineage>
        <taxon>Eukaryota</taxon>
        <taxon>Fungi</taxon>
        <taxon>Dikarya</taxon>
        <taxon>Basidiomycota</taxon>
        <taxon>Agaricomycotina</taxon>
        <taxon>Agaricomycetes</taxon>
        <taxon>Cantharellales</taxon>
        <taxon>Ceratobasidiaceae</taxon>
        <taxon>Rhizoctonia</taxon>
    </lineage>
</organism>
<comment type="caution">
    <text evidence="6">The sequence shown here is derived from an EMBL/GenBank/DDBJ whole genome shotgun (WGS) entry which is preliminary data.</text>
</comment>
<dbReference type="PANTHER" id="PTHR32004">
    <property type="entry name" value="TRNA LIGASE"/>
    <property type="match status" value="1"/>
</dbReference>
<evidence type="ECO:0000259" key="5">
    <source>
        <dbReference type="Pfam" id="PF09511"/>
    </source>
</evidence>
<dbReference type="GO" id="GO:0008081">
    <property type="term" value="F:phosphoric diester hydrolase activity"/>
    <property type="evidence" value="ECO:0007669"/>
    <property type="project" value="InterPro"/>
</dbReference>
<keyword evidence="1" id="KW-0819">tRNA processing</keyword>
<feature type="domain" description="tRNA ligase kinase" evidence="4">
    <location>
        <begin position="473"/>
        <end position="618"/>
    </location>
</feature>
<dbReference type="SUPFAM" id="SSF52540">
    <property type="entry name" value="P-loop containing nucleoside triphosphate hydrolases"/>
    <property type="match status" value="1"/>
</dbReference>
<evidence type="ECO:0000259" key="3">
    <source>
        <dbReference type="Pfam" id="PF08302"/>
    </source>
</evidence>
<dbReference type="Proteomes" id="UP000663826">
    <property type="component" value="Unassembled WGS sequence"/>
</dbReference>
<dbReference type="InterPro" id="IPR015965">
    <property type="entry name" value="tRNA_lig_PDEase"/>
</dbReference>
<dbReference type="EC" id="6.5.1.3" evidence="1"/>
<protein>
    <recommendedName>
        <fullName evidence="1">tRNA ligase</fullName>
        <ecNumber evidence="1">6.5.1.3</ecNumber>
    </recommendedName>
</protein>
<sequence>MAPSRYQGLEPDDIQEDEVDEIKIDKLNLSDTADQVILAARPDDSSLIQQLRSLAKKQPKLVRGKKYAIDGQSVELTSWKMTEWMYTKSPCPFPTLARGLFTRWIPARGHGNEPEGTPGAGRDQIVVRGYDKFFNMNEVKWNTWEALEIHTTSPYTLTLKSNGCIIFMAALTPTELIVTSKHALGEIEGASVSHAQKGEEWLEKHLQKAGKTKADFAKTLFERNLTAVAELCDDSFEEHVLPYPKDKTGLHLHGLNERRVEFNTLGNDEVVAFAEEWGLITTPAIVLDTIEEVKKFTDEVAKAGTWNGEAVEGFVVRTTVSDRPPALVQAYRGTRGERITDKKEESTPPPYAPGSTFFFKIKFEEPYLMYREWRELTKKLLAAEHKGQLRAAQIPNHMLRRPETRAYRHWVEDQIRHNPKSLNGFSEGHGIIAARERFLEWCEKSEGKAILQKEGIKSSLESEVPYKGVHKTIIMPIGIPGSGKTAISIALQHIYGFGHTQSDDVKQKKTGPQFVKNVLELFKNHDVVLADRNNHIRHLRDSLSHELKEKYRDRGHIIALQWVFNDTPKVISDICSDRVVARGENHQSLHADKQESHRGVIGQFFNSFEEVEAEEVDDIVDMEYTDTLEQAVKRAILGISPILDLEVPEDRKINEACAVARSYSVKPIGKKTAPKPPRFFALVPDINVEKLIGDKFERKDAPDSGTNMWSNLVDNKRIADRPHVTLIHVKEKQDSVTLWERCLALQKSAGEIESTFRVTFDNVVWNGDVMALSVSKVEMHREFEDEHRQLAEAVVETIPEIITNRLHLTVGTREDSINPFEAASMITEWRKGVQSGTESIPLGACVVEAKFLGRYS</sequence>
<dbReference type="Pfam" id="PF08303">
    <property type="entry name" value="tRNA_lig_kinase"/>
    <property type="match status" value="1"/>
</dbReference>
<feature type="domain" description="tRNA ligase phosphodiesterase" evidence="3">
    <location>
        <begin position="625"/>
        <end position="836"/>
    </location>
</feature>
<dbReference type="GO" id="GO:0005524">
    <property type="term" value="F:ATP binding"/>
    <property type="evidence" value="ECO:0007669"/>
    <property type="project" value="UniProtKB-UniRule"/>
</dbReference>
<proteinExistence type="inferred from homology"/>
<evidence type="ECO:0000256" key="1">
    <source>
        <dbReference type="PIRNR" id="PIRNR019634"/>
    </source>
</evidence>
<evidence type="ECO:0000313" key="7">
    <source>
        <dbReference type="Proteomes" id="UP000663826"/>
    </source>
</evidence>
<keyword evidence="1" id="KW-0436">Ligase</keyword>
<gene>
    <name evidence="6" type="ORF">RDB_LOCUS20825</name>
</gene>
<accession>A0A8H2WG55</accession>
<dbReference type="Gene3D" id="3.40.50.300">
    <property type="entry name" value="P-loop containing nucleotide triphosphate hydrolases"/>
    <property type="match status" value="1"/>
</dbReference>